<gene>
    <name evidence="3" type="ORF">RRF57_009550</name>
</gene>
<protein>
    <recommendedName>
        <fullName evidence="2">N-acetyltransferase domain-containing protein</fullName>
    </recommendedName>
</protein>
<dbReference type="Gene3D" id="3.40.630.30">
    <property type="match status" value="1"/>
</dbReference>
<dbReference type="SUPFAM" id="SSF55729">
    <property type="entry name" value="Acyl-CoA N-acyltransferases (Nat)"/>
    <property type="match status" value="1"/>
</dbReference>
<dbReference type="EMBL" id="JAWHQM010000036">
    <property type="protein sequence ID" value="KAK5633836.1"/>
    <property type="molecule type" value="Genomic_DNA"/>
</dbReference>
<evidence type="ECO:0000313" key="4">
    <source>
        <dbReference type="Proteomes" id="UP001305414"/>
    </source>
</evidence>
<keyword evidence="4" id="KW-1185">Reference proteome</keyword>
<dbReference type="InterPro" id="IPR000182">
    <property type="entry name" value="GNAT_dom"/>
</dbReference>
<name>A0AAN7UX02_9PEZI</name>
<feature type="region of interest" description="Disordered" evidence="1">
    <location>
        <begin position="13"/>
        <end position="51"/>
    </location>
</feature>
<sequence length="188" mass="20435">MIVGHANWVFSGGAQRRASSRGTGDGELATAGKEASKAAGQDKPQAHVDPAKEMGDPIERLHALEEADMQYWLQNPVPSHTPCLLVVGLAVSPSYERRGIRTALLGHGNGIADERGLSIWVHSSHQAYAAYIKAGFKTRRELRVDLDDYALRPPRDGEATMAVVAGGDGDSRWGQYVIRYMERKPSGN</sequence>
<organism evidence="3 4">
    <name type="scientific">Xylaria bambusicola</name>
    <dbReference type="NCBI Taxonomy" id="326684"/>
    <lineage>
        <taxon>Eukaryota</taxon>
        <taxon>Fungi</taxon>
        <taxon>Dikarya</taxon>
        <taxon>Ascomycota</taxon>
        <taxon>Pezizomycotina</taxon>
        <taxon>Sordariomycetes</taxon>
        <taxon>Xylariomycetidae</taxon>
        <taxon>Xylariales</taxon>
        <taxon>Xylariaceae</taxon>
        <taxon>Xylaria</taxon>
    </lineage>
</organism>
<evidence type="ECO:0000259" key="2">
    <source>
        <dbReference type="PROSITE" id="PS51186"/>
    </source>
</evidence>
<dbReference type="AlphaFoldDB" id="A0AAN7UX02"/>
<evidence type="ECO:0000256" key="1">
    <source>
        <dbReference type="SAM" id="MobiDB-lite"/>
    </source>
</evidence>
<reference evidence="3 4" key="1">
    <citation type="submission" date="2023-10" db="EMBL/GenBank/DDBJ databases">
        <title>Draft genome sequence of Xylaria bambusicola isolate GMP-LS, the root and basal stem rot pathogen of sugarcane in Indonesia.</title>
        <authorList>
            <person name="Selvaraj P."/>
            <person name="Muralishankar V."/>
            <person name="Muruganantham S."/>
            <person name="Sp S."/>
            <person name="Haryani S."/>
            <person name="Lau K.J.X."/>
            <person name="Naqvi N.I."/>
        </authorList>
    </citation>
    <scope>NUCLEOTIDE SEQUENCE [LARGE SCALE GENOMIC DNA]</scope>
    <source>
        <strain evidence="3">GMP-LS</strain>
    </source>
</reference>
<dbReference type="PROSITE" id="PS51186">
    <property type="entry name" value="GNAT"/>
    <property type="match status" value="1"/>
</dbReference>
<evidence type="ECO:0000313" key="3">
    <source>
        <dbReference type="EMBL" id="KAK5633836.1"/>
    </source>
</evidence>
<dbReference type="InterPro" id="IPR052523">
    <property type="entry name" value="Trichothecene_AcTrans"/>
</dbReference>
<dbReference type="GO" id="GO:0016747">
    <property type="term" value="F:acyltransferase activity, transferring groups other than amino-acyl groups"/>
    <property type="evidence" value="ECO:0007669"/>
    <property type="project" value="InterPro"/>
</dbReference>
<feature type="domain" description="N-acetyltransferase" evidence="2">
    <location>
        <begin position="86"/>
        <end position="156"/>
    </location>
</feature>
<dbReference type="Pfam" id="PF00583">
    <property type="entry name" value="Acetyltransf_1"/>
    <property type="match status" value="1"/>
</dbReference>
<dbReference type="InterPro" id="IPR016181">
    <property type="entry name" value="Acyl_CoA_acyltransferase"/>
</dbReference>
<comment type="caution">
    <text evidence="3">The sequence shown here is derived from an EMBL/GenBank/DDBJ whole genome shotgun (WGS) entry which is preliminary data.</text>
</comment>
<dbReference type="PANTHER" id="PTHR42791:SF1">
    <property type="entry name" value="N-ACETYLTRANSFERASE DOMAIN-CONTAINING PROTEIN"/>
    <property type="match status" value="1"/>
</dbReference>
<dbReference type="PANTHER" id="PTHR42791">
    <property type="entry name" value="GNAT FAMILY ACETYLTRANSFERASE"/>
    <property type="match status" value="1"/>
</dbReference>
<proteinExistence type="predicted"/>
<dbReference type="Proteomes" id="UP001305414">
    <property type="component" value="Unassembled WGS sequence"/>
</dbReference>
<accession>A0AAN7UX02</accession>